<dbReference type="EMBL" id="JACGLT010000008">
    <property type="protein sequence ID" value="MBA6153393.1"/>
    <property type="molecule type" value="Genomic_DNA"/>
</dbReference>
<dbReference type="PANTHER" id="PTHR23416">
    <property type="entry name" value="SIALIC ACID SYNTHASE-RELATED"/>
    <property type="match status" value="1"/>
</dbReference>
<gene>
    <name evidence="3" type="ORF">H3Z82_11695</name>
</gene>
<comment type="similarity">
    <text evidence="1">Belongs to the transferase hexapeptide repeat family.</text>
</comment>
<keyword evidence="3" id="KW-0012">Acyltransferase</keyword>
<evidence type="ECO:0000313" key="4">
    <source>
        <dbReference type="Proteomes" id="UP000541857"/>
    </source>
</evidence>
<dbReference type="SUPFAM" id="SSF51161">
    <property type="entry name" value="Trimeric LpxA-like enzymes"/>
    <property type="match status" value="1"/>
</dbReference>
<sequence>MSIFFRNVISVLYSLLRFSILKIIHGKRFYFDGIQRFSPQTQLLFINKGEINLGHKVRAHSLVKFRSINSAQLIVDDNVSFNYGCIVTARRLIHIHKGVEFGPNVLLYDHDHDFRVEGGLKANKYKDGEIIIGENSWIGAGTIILKNTYIGKNCVIGAGCVISGSYPDNSLIIQKRETTIKVI</sequence>
<evidence type="ECO:0000256" key="1">
    <source>
        <dbReference type="ARBA" id="ARBA00007274"/>
    </source>
</evidence>
<dbReference type="InterPro" id="IPR051159">
    <property type="entry name" value="Hexapeptide_acetyltransf"/>
</dbReference>
<dbReference type="GO" id="GO:0005829">
    <property type="term" value="C:cytosol"/>
    <property type="evidence" value="ECO:0007669"/>
    <property type="project" value="TreeGrafter"/>
</dbReference>
<organism evidence="3 4">
    <name type="scientific">Gelidibacter maritimus</name>
    <dbReference type="NCBI Taxonomy" id="2761487"/>
    <lineage>
        <taxon>Bacteria</taxon>
        <taxon>Pseudomonadati</taxon>
        <taxon>Bacteroidota</taxon>
        <taxon>Flavobacteriia</taxon>
        <taxon>Flavobacteriales</taxon>
        <taxon>Flavobacteriaceae</taxon>
        <taxon>Gelidibacter</taxon>
    </lineage>
</organism>
<protein>
    <submittedName>
        <fullName evidence="3">Acyltransferase</fullName>
    </submittedName>
</protein>
<dbReference type="GO" id="GO:0008374">
    <property type="term" value="F:O-acyltransferase activity"/>
    <property type="evidence" value="ECO:0007669"/>
    <property type="project" value="TreeGrafter"/>
</dbReference>
<comment type="caution">
    <text evidence="3">The sequence shown here is derived from an EMBL/GenBank/DDBJ whole genome shotgun (WGS) entry which is preliminary data.</text>
</comment>
<dbReference type="Proteomes" id="UP000541857">
    <property type="component" value="Unassembled WGS sequence"/>
</dbReference>
<dbReference type="PANTHER" id="PTHR23416:SF23">
    <property type="entry name" value="ACETYLTRANSFERASE C18B11.09C-RELATED"/>
    <property type="match status" value="1"/>
</dbReference>
<name>A0A7W2M657_9FLAO</name>
<dbReference type="InterPro" id="IPR001451">
    <property type="entry name" value="Hexapep"/>
</dbReference>
<accession>A0A7W2M657</accession>
<keyword evidence="4" id="KW-1185">Reference proteome</keyword>
<proteinExistence type="inferred from homology"/>
<reference evidence="3 4" key="1">
    <citation type="submission" date="2020-07" db="EMBL/GenBank/DDBJ databases">
        <title>Bacterium isolated from marine sediment.</title>
        <authorList>
            <person name="Shang D."/>
        </authorList>
    </citation>
    <scope>NUCLEOTIDE SEQUENCE [LARGE SCALE GENOMIC DNA]</scope>
    <source>
        <strain evidence="3 4">F6074</strain>
    </source>
</reference>
<dbReference type="Pfam" id="PF00132">
    <property type="entry name" value="Hexapep"/>
    <property type="match status" value="1"/>
</dbReference>
<keyword evidence="2 3" id="KW-0808">Transferase</keyword>
<dbReference type="RefSeq" id="WP_182205686.1">
    <property type="nucleotide sequence ID" value="NZ_JACGLT010000008.1"/>
</dbReference>
<dbReference type="AlphaFoldDB" id="A0A7W2M657"/>
<dbReference type="Gene3D" id="2.160.10.10">
    <property type="entry name" value="Hexapeptide repeat proteins"/>
    <property type="match status" value="1"/>
</dbReference>
<evidence type="ECO:0000313" key="3">
    <source>
        <dbReference type="EMBL" id="MBA6153393.1"/>
    </source>
</evidence>
<dbReference type="CDD" id="cd04647">
    <property type="entry name" value="LbH_MAT_like"/>
    <property type="match status" value="1"/>
</dbReference>
<evidence type="ECO:0000256" key="2">
    <source>
        <dbReference type="ARBA" id="ARBA00022679"/>
    </source>
</evidence>
<dbReference type="InterPro" id="IPR011004">
    <property type="entry name" value="Trimer_LpxA-like_sf"/>
</dbReference>